<keyword evidence="2" id="KW-1185">Reference proteome</keyword>
<protein>
    <submittedName>
        <fullName evidence="1">Uncharacterized protein</fullName>
    </submittedName>
</protein>
<gene>
    <name evidence="1" type="ORF">SB48_HM08orf03286</name>
</gene>
<proteinExistence type="predicted"/>
<name>A0AAN0T749_HEYCO</name>
<evidence type="ECO:0000313" key="1">
    <source>
        <dbReference type="EMBL" id="AJO22865.1"/>
    </source>
</evidence>
<reference evidence="2" key="1">
    <citation type="submission" date="2015-01" db="EMBL/GenBank/DDBJ databases">
        <title>Comparative genome analysis of Bacillus coagulans HM-08, Clostridium butyricum HM-68, Bacillus subtilis HM-66 and Bacillus paralicheniformis BL-09.</title>
        <authorList>
            <person name="Zhang H."/>
        </authorList>
    </citation>
    <scope>NUCLEOTIDE SEQUENCE [LARGE SCALE GENOMIC DNA]</scope>
    <source>
        <strain evidence="2">HM-08</strain>
    </source>
</reference>
<dbReference type="AlphaFoldDB" id="A0AAN0T749"/>
<dbReference type="EMBL" id="CP010525">
    <property type="protein sequence ID" value="AJO22865.1"/>
    <property type="molecule type" value="Genomic_DNA"/>
</dbReference>
<sequence length="55" mass="6226">MIASIWFFAGLKMPGFFIFQPFLQAVHPFSCNHAFLHGLPAFAIQFAFPACFFTP</sequence>
<evidence type="ECO:0000313" key="2">
    <source>
        <dbReference type="Proteomes" id="UP000032024"/>
    </source>
</evidence>
<dbReference type="Proteomes" id="UP000032024">
    <property type="component" value="Chromosome"/>
</dbReference>
<accession>A0AAN0T749</accession>
<organism evidence="1 2">
    <name type="scientific">Heyndrickxia coagulans</name>
    <name type="common">Weizmannia coagulans</name>
    <dbReference type="NCBI Taxonomy" id="1398"/>
    <lineage>
        <taxon>Bacteria</taxon>
        <taxon>Bacillati</taxon>
        <taxon>Bacillota</taxon>
        <taxon>Bacilli</taxon>
        <taxon>Bacillales</taxon>
        <taxon>Bacillaceae</taxon>
        <taxon>Heyndrickxia</taxon>
    </lineage>
</organism>